<organism evidence="3 4">
    <name type="scientific">Saitozyma podzolica</name>
    <dbReference type="NCBI Taxonomy" id="1890683"/>
    <lineage>
        <taxon>Eukaryota</taxon>
        <taxon>Fungi</taxon>
        <taxon>Dikarya</taxon>
        <taxon>Basidiomycota</taxon>
        <taxon>Agaricomycotina</taxon>
        <taxon>Tremellomycetes</taxon>
        <taxon>Tremellales</taxon>
        <taxon>Trimorphomycetaceae</taxon>
        <taxon>Saitozyma</taxon>
    </lineage>
</organism>
<comment type="caution">
    <text evidence="3">The sequence shown here is derived from an EMBL/GenBank/DDBJ whole genome shotgun (WGS) entry which is preliminary data.</text>
</comment>
<dbReference type="GO" id="GO:0006888">
    <property type="term" value="P:endoplasmic reticulum to Golgi vesicle-mediated transport"/>
    <property type="evidence" value="ECO:0007669"/>
    <property type="project" value="TreeGrafter"/>
</dbReference>
<accession>A0A427YF40</accession>
<dbReference type="Gene3D" id="1.10.357.150">
    <property type="match status" value="1"/>
</dbReference>
<feature type="compositionally biased region" description="Polar residues" evidence="1">
    <location>
        <begin position="508"/>
        <end position="519"/>
    </location>
</feature>
<feature type="region of interest" description="Disordered" evidence="1">
    <location>
        <begin position="482"/>
        <end position="526"/>
    </location>
</feature>
<keyword evidence="4" id="KW-1185">Reference proteome</keyword>
<dbReference type="Pfam" id="PF22766">
    <property type="entry name" value="ZW10_C2"/>
    <property type="match status" value="1"/>
</dbReference>
<dbReference type="AlphaFoldDB" id="A0A427YF40"/>
<proteinExistence type="predicted"/>
<name>A0A427YF40_9TREE</name>
<protein>
    <recommendedName>
        <fullName evidence="2">ZW10 C-terminal helical domain-containing protein</fullName>
    </recommendedName>
</protein>
<dbReference type="PANTHER" id="PTHR12205:SF0">
    <property type="entry name" value="CENTROMERE_KINETOCHORE PROTEIN ZW10 HOMOLOG"/>
    <property type="match status" value="1"/>
</dbReference>
<evidence type="ECO:0000259" key="2">
    <source>
        <dbReference type="Pfam" id="PF22766"/>
    </source>
</evidence>
<dbReference type="OrthoDB" id="534815at2759"/>
<feature type="domain" description="ZW10 C-terminal helical" evidence="2">
    <location>
        <begin position="795"/>
        <end position="939"/>
    </location>
</feature>
<dbReference type="PANTHER" id="PTHR12205">
    <property type="entry name" value="CENTROMERE/KINETOCHORE PROTEIN ZW10"/>
    <property type="match status" value="1"/>
</dbReference>
<feature type="compositionally biased region" description="Low complexity" evidence="1">
    <location>
        <begin position="18"/>
        <end position="29"/>
    </location>
</feature>
<feature type="region of interest" description="Disordered" evidence="1">
    <location>
        <begin position="539"/>
        <end position="657"/>
    </location>
</feature>
<dbReference type="GO" id="GO:1990423">
    <property type="term" value="C:RZZ complex"/>
    <property type="evidence" value="ECO:0007669"/>
    <property type="project" value="TreeGrafter"/>
</dbReference>
<dbReference type="InterPro" id="IPR046362">
    <property type="entry name" value="Zw10/DSL1_C_sf"/>
</dbReference>
<dbReference type="InterPro" id="IPR055148">
    <property type="entry name" value="ZW10_C_2"/>
</dbReference>
<dbReference type="GO" id="GO:0005737">
    <property type="term" value="C:cytoplasm"/>
    <property type="evidence" value="ECO:0007669"/>
    <property type="project" value="GOC"/>
</dbReference>
<gene>
    <name evidence="3" type="ORF">EHS25_002148</name>
</gene>
<dbReference type="GO" id="GO:0007094">
    <property type="term" value="P:mitotic spindle assembly checkpoint signaling"/>
    <property type="evidence" value="ECO:0007669"/>
    <property type="project" value="TreeGrafter"/>
</dbReference>
<dbReference type="Proteomes" id="UP000279259">
    <property type="component" value="Unassembled WGS sequence"/>
</dbReference>
<feature type="region of interest" description="Disordered" evidence="1">
    <location>
        <begin position="1"/>
        <end position="39"/>
    </location>
</feature>
<evidence type="ECO:0000256" key="1">
    <source>
        <dbReference type="SAM" id="MobiDB-lite"/>
    </source>
</evidence>
<feature type="compositionally biased region" description="Acidic residues" evidence="1">
    <location>
        <begin position="494"/>
        <end position="506"/>
    </location>
</feature>
<evidence type="ECO:0000313" key="3">
    <source>
        <dbReference type="EMBL" id="RSH89597.1"/>
    </source>
</evidence>
<dbReference type="EMBL" id="RSCD01000013">
    <property type="protein sequence ID" value="RSH89597.1"/>
    <property type="molecule type" value="Genomic_DNA"/>
</dbReference>
<dbReference type="STRING" id="1890683.A0A427YF40"/>
<sequence length="953" mass="103724">MSAELPSTALPSEPPDPVLDLLSPLLSSPQAGPSTWTAKQAADVREKLELAVKENKARGHELLLANFPSVASHLRLAAELQSGFGDIAKALKRLEGEIDPSDPSLTSRQTSFLPPTLALLARHAEASDRVSRARSRIAALKVLDEQTERIEKLETAVWAGRGADDWVITELQNGAEGYHLSPGWEAVKGTRAIRALEVNFTSGVERMALLRSMVVEQVTDGFGKAVAFSVPADGIHGTTLTVQARTTLQQPRIPRLSSLSEMAPPSVPPPYPLDHTYNVLHRLGSLPPLLHTLRNHLVRDIIRHLLEGDKTWRLDVSTSESLSILRLHSSPPRQPSEILGDISKLLQTVAEVVVPPSSLDLPERATFIHDLRHAIYTAVLEHVILPAMPSSLASIQGWLDLLLQAVDCEGGSPGEGAEAVIQPFFANEAGSAWANQRRRRVAEEARKLVLGGWGGWEAVVKDREKEVTVVVEVEVEEEALPAVSASDHAKEKTDDDEFGWGFEDESSPSKVQTTQKNGHGNNGEGQVMDVDAAANEEEGWGFDEPDQAGPSSPRLDQNQQAADKASISDEAGGEGWDFDMEETPVPKPAPVVKPAREAKKLGKKLAKSKAAETAEPAESQEGWASDQSRSESARTPRPTLKVDTGKHGTNGRKAVQTQAQDGWGTGQTTISLRKARLRLPSSFANAEDVIVASATDVFDIFRALMPTVYAAQLRDVPTLAMQLSNDFVHLAEKVESLSKVHEWDAADTAQRLRGAGEETFERQLEVQRDALEAILDEAGGFAGTGNDHGFKPCERAVQQVEHNLQSLARVFKTVLPMTTYLSVMGHLVDFAVERISSDILALQDITESESNRLNDLVKLLQPLEAVFVTEQGQPSSIVAQVPHWLKFCYISELLVANLVDITYLFDTGALVDFTTDELTNVVRALFADSPKRDAAIERIEKGHPIESAAVALP</sequence>
<reference evidence="3 4" key="1">
    <citation type="submission" date="2018-11" db="EMBL/GenBank/DDBJ databases">
        <title>Genome sequence of Saitozyma podzolica DSM 27192.</title>
        <authorList>
            <person name="Aliyu H."/>
            <person name="Gorte O."/>
            <person name="Ochsenreither K."/>
        </authorList>
    </citation>
    <scope>NUCLEOTIDE SEQUENCE [LARGE SCALE GENOMIC DNA]</scope>
    <source>
        <strain evidence="3 4">DSM 27192</strain>
    </source>
</reference>
<evidence type="ECO:0000313" key="4">
    <source>
        <dbReference type="Proteomes" id="UP000279259"/>
    </source>
</evidence>